<sequence length="316" mass="32898">MHLFSPASRTEAIDLISSHTPVPDTPGQRLLFAQPSLDRLFDKGQRAPERVWALRGDPGVGGLIAARLLGDFALIDMIAMPRVEAAAALLVDAATAWARGYPEAEASFEADAVAEPLADPGVARVVTAFGRAGWRVHVTRRHYHVAAADVAAASAAVPLSVHLERAGSADPADPADPARLVALLERVLPGSLDVRDQDLVARVGLAQAAAEQATDLLDSDPIECIRFAVIDGVDAGFASWVALPSGSAYVVAVGVAVEHRGRGLGGELVAAATRDLVAAGAHTLIADTDDDNLAMIGGFERAGWQPTSARIDLTLG</sequence>
<feature type="domain" description="N-acetyltransferase" evidence="3">
    <location>
        <begin position="178"/>
        <end position="316"/>
    </location>
</feature>
<gene>
    <name evidence="4" type="ORF">EXU48_08700</name>
</gene>
<evidence type="ECO:0000256" key="2">
    <source>
        <dbReference type="ARBA" id="ARBA00023315"/>
    </source>
</evidence>
<comment type="caution">
    <text evidence="4">The sequence shown here is derived from an EMBL/GenBank/DDBJ whole genome shotgun (WGS) entry which is preliminary data.</text>
</comment>
<keyword evidence="5" id="KW-1185">Reference proteome</keyword>
<keyword evidence="1" id="KW-0808">Transferase</keyword>
<organism evidence="4 5">
    <name type="scientific">Occultella glacieicola</name>
    <dbReference type="NCBI Taxonomy" id="2518684"/>
    <lineage>
        <taxon>Bacteria</taxon>
        <taxon>Bacillati</taxon>
        <taxon>Actinomycetota</taxon>
        <taxon>Actinomycetes</taxon>
        <taxon>Micrococcales</taxon>
        <taxon>Ruaniaceae</taxon>
        <taxon>Occultella</taxon>
    </lineage>
</organism>
<dbReference type="Proteomes" id="UP000504882">
    <property type="component" value="Unassembled WGS sequence"/>
</dbReference>
<keyword evidence="2" id="KW-0012">Acyltransferase</keyword>
<dbReference type="SUPFAM" id="SSF55729">
    <property type="entry name" value="Acyl-CoA N-acyltransferases (Nat)"/>
    <property type="match status" value="1"/>
</dbReference>
<dbReference type="Pfam" id="PF00583">
    <property type="entry name" value="Acetyltransf_1"/>
    <property type="match status" value="1"/>
</dbReference>
<name>A0ABY2E4A5_9MICO</name>
<proteinExistence type="predicted"/>
<accession>A0ABY2E4A5</accession>
<evidence type="ECO:0000313" key="5">
    <source>
        <dbReference type="Proteomes" id="UP000504882"/>
    </source>
</evidence>
<dbReference type="InterPro" id="IPR000182">
    <property type="entry name" value="GNAT_dom"/>
</dbReference>
<dbReference type="EMBL" id="SMNA01000004">
    <property type="protein sequence ID" value="TDE94860.1"/>
    <property type="molecule type" value="Genomic_DNA"/>
</dbReference>
<evidence type="ECO:0000256" key="1">
    <source>
        <dbReference type="ARBA" id="ARBA00022679"/>
    </source>
</evidence>
<dbReference type="PANTHER" id="PTHR43877">
    <property type="entry name" value="AMINOALKYLPHOSPHONATE N-ACETYLTRANSFERASE-RELATED-RELATED"/>
    <property type="match status" value="1"/>
</dbReference>
<dbReference type="RefSeq" id="WP_133107270.1">
    <property type="nucleotide sequence ID" value="NZ_SMNA01000004.1"/>
</dbReference>
<reference evidence="4 5" key="1">
    <citation type="submission" date="2019-03" db="EMBL/GenBank/DDBJ databases">
        <title>Genomic features of bacteria from cold environments.</title>
        <authorList>
            <person name="Shen L."/>
        </authorList>
    </citation>
    <scope>NUCLEOTIDE SEQUENCE [LARGE SCALE GENOMIC DNA]</scope>
    <source>
        <strain evidence="5">T3246-1</strain>
    </source>
</reference>
<dbReference type="InterPro" id="IPR016181">
    <property type="entry name" value="Acyl_CoA_acyltransferase"/>
</dbReference>
<evidence type="ECO:0000259" key="3">
    <source>
        <dbReference type="PROSITE" id="PS51186"/>
    </source>
</evidence>
<evidence type="ECO:0000313" key="4">
    <source>
        <dbReference type="EMBL" id="TDE94860.1"/>
    </source>
</evidence>
<dbReference type="Gene3D" id="3.40.630.30">
    <property type="match status" value="1"/>
</dbReference>
<dbReference type="PROSITE" id="PS51186">
    <property type="entry name" value="GNAT"/>
    <property type="match status" value="1"/>
</dbReference>
<dbReference type="InterPro" id="IPR050832">
    <property type="entry name" value="Bact_Acetyltransf"/>
</dbReference>
<protein>
    <submittedName>
        <fullName evidence="4">GNAT family N-acetyltransferase</fullName>
    </submittedName>
</protein>